<accession>A0ABP8FZR8</accession>
<dbReference type="InterPro" id="IPR018087">
    <property type="entry name" value="Glyco_hydro_5_CS"/>
</dbReference>
<evidence type="ECO:0000256" key="6">
    <source>
        <dbReference type="ARBA" id="ARBA00023326"/>
    </source>
</evidence>
<dbReference type="GO" id="GO:0016787">
    <property type="term" value="F:hydrolase activity"/>
    <property type="evidence" value="ECO:0007669"/>
    <property type="project" value="UniProtKB-KW"/>
</dbReference>
<keyword evidence="2 7" id="KW-0378">Hydrolase</keyword>
<keyword evidence="3" id="KW-0136">Cellulose degradation</keyword>
<evidence type="ECO:0000256" key="1">
    <source>
        <dbReference type="ARBA" id="ARBA00005641"/>
    </source>
</evidence>
<evidence type="ECO:0000256" key="4">
    <source>
        <dbReference type="ARBA" id="ARBA00023277"/>
    </source>
</evidence>
<protein>
    <submittedName>
        <fullName evidence="9">Glycoside hydrolase family 5 protein</fullName>
    </submittedName>
</protein>
<comment type="similarity">
    <text evidence="1 7">Belongs to the glycosyl hydrolase 5 (cellulase A) family.</text>
</comment>
<dbReference type="PROSITE" id="PS00659">
    <property type="entry name" value="GLYCOSYL_HYDROL_F5"/>
    <property type="match status" value="1"/>
</dbReference>
<dbReference type="PANTHER" id="PTHR31297">
    <property type="entry name" value="GLUCAN ENDO-1,6-BETA-GLUCOSIDASE B"/>
    <property type="match status" value="1"/>
</dbReference>
<dbReference type="EMBL" id="BAABFN010000006">
    <property type="protein sequence ID" value="GAA4314195.1"/>
    <property type="molecule type" value="Genomic_DNA"/>
</dbReference>
<evidence type="ECO:0000256" key="7">
    <source>
        <dbReference type="RuleBase" id="RU361153"/>
    </source>
</evidence>
<organism evidence="9 10">
    <name type="scientific">Compostibacter hankyongensis</name>
    <dbReference type="NCBI Taxonomy" id="1007089"/>
    <lineage>
        <taxon>Bacteria</taxon>
        <taxon>Pseudomonadati</taxon>
        <taxon>Bacteroidota</taxon>
        <taxon>Chitinophagia</taxon>
        <taxon>Chitinophagales</taxon>
        <taxon>Chitinophagaceae</taxon>
        <taxon>Compostibacter</taxon>
    </lineage>
</organism>
<keyword evidence="6" id="KW-0624">Polysaccharide degradation</keyword>
<proteinExistence type="inferred from homology"/>
<keyword evidence="5 7" id="KW-0326">Glycosidase</keyword>
<dbReference type="InterPro" id="IPR050386">
    <property type="entry name" value="Glycosyl_hydrolase_5"/>
</dbReference>
<reference evidence="10" key="1">
    <citation type="journal article" date="2019" name="Int. J. Syst. Evol. Microbiol.">
        <title>The Global Catalogue of Microorganisms (GCM) 10K type strain sequencing project: providing services to taxonomists for standard genome sequencing and annotation.</title>
        <authorList>
            <consortium name="The Broad Institute Genomics Platform"/>
            <consortium name="The Broad Institute Genome Sequencing Center for Infectious Disease"/>
            <person name="Wu L."/>
            <person name="Ma J."/>
        </authorList>
    </citation>
    <scope>NUCLEOTIDE SEQUENCE [LARGE SCALE GENOMIC DNA]</scope>
    <source>
        <strain evidence="10">JCM 17664</strain>
    </source>
</reference>
<dbReference type="InterPro" id="IPR001547">
    <property type="entry name" value="Glyco_hydro_5"/>
</dbReference>
<evidence type="ECO:0000313" key="9">
    <source>
        <dbReference type="EMBL" id="GAA4314195.1"/>
    </source>
</evidence>
<feature type="domain" description="Glycoside hydrolase family 5" evidence="8">
    <location>
        <begin position="76"/>
        <end position="361"/>
    </location>
</feature>
<sequence>MIFTQDSNSGIMQILRLLIFCCAAALLNLPVSAQSPAWKRAGAMGMGINLSWLENYWNGTPEKDYRDYLDMGSIAGKKQDLALMRQLGFTTVRLPVSFDHWTSRKAPYVIEERRYFAAIDSILSWAGEYGLKVIIDDHHGALDDSARVMQELPRLEAIWRQVATRYKDTDPERVFFELYNEPHQISSEAWKTCALQLLKTVRDIAPHHTLIIGGESWNSIDGLLKMGVLPDDNIIYTFHFYDPFLFTHQGASWAGKKETANTGIPFPYDASAMPPLNPLSKGTWGEHNYNAYSVEGQAASLRKKLEAAKAFSDKFKVPVFCGEWGSYKKYPDPASRVRYMATIKGLLEALHIPFAYWEWDQSFSFFDGEPSLKNIPAPVRKTWGFRIGG</sequence>
<comment type="caution">
    <text evidence="9">The sequence shown here is derived from an EMBL/GenBank/DDBJ whole genome shotgun (WGS) entry which is preliminary data.</text>
</comment>
<dbReference type="Gene3D" id="3.20.20.80">
    <property type="entry name" value="Glycosidases"/>
    <property type="match status" value="1"/>
</dbReference>
<name>A0ABP8FZR8_9BACT</name>
<evidence type="ECO:0000256" key="3">
    <source>
        <dbReference type="ARBA" id="ARBA00023001"/>
    </source>
</evidence>
<evidence type="ECO:0000256" key="5">
    <source>
        <dbReference type="ARBA" id="ARBA00023295"/>
    </source>
</evidence>
<evidence type="ECO:0000256" key="2">
    <source>
        <dbReference type="ARBA" id="ARBA00022801"/>
    </source>
</evidence>
<dbReference type="SUPFAM" id="SSF51445">
    <property type="entry name" value="(Trans)glycosidases"/>
    <property type="match status" value="1"/>
</dbReference>
<dbReference type="Proteomes" id="UP001501207">
    <property type="component" value="Unassembled WGS sequence"/>
</dbReference>
<evidence type="ECO:0000313" key="10">
    <source>
        <dbReference type="Proteomes" id="UP001501207"/>
    </source>
</evidence>
<evidence type="ECO:0000259" key="8">
    <source>
        <dbReference type="Pfam" id="PF00150"/>
    </source>
</evidence>
<gene>
    <name evidence="9" type="ORF">GCM10023143_24920</name>
</gene>
<dbReference type="InterPro" id="IPR017853">
    <property type="entry name" value="GH"/>
</dbReference>
<dbReference type="PANTHER" id="PTHR31297:SF41">
    <property type="entry name" value="ENDOGLUCANASE, PUTATIVE (AFU_ORTHOLOGUE AFUA_5G01830)-RELATED"/>
    <property type="match status" value="1"/>
</dbReference>
<keyword evidence="4" id="KW-0119">Carbohydrate metabolism</keyword>
<dbReference type="Pfam" id="PF00150">
    <property type="entry name" value="Cellulase"/>
    <property type="match status" value="1"/>
</dbReference>
<keyword evidence="10" id="KW-1185">Reference proteome</keyword>